<feature type="chain" id="PRO_5047367519" description="PEP-CTERM system TPR-repeat protein PrsT" evidence="1">
    <location>
        <begin position="32"/>
        <end position="929"/>
    </location>
</feature>
<gene>
    <name evidence="2" type="ORF">CKO31_19575</name>
</gene>
<keyword evidence="3" id="KW-1185">Reference proteome</keyword>
<accession>A0ABS1CMJ1</accession>
<dbReference type="InterPro" id="IPR011990">
    <property type="entry name" value="TPR-like_helical_dom_sf"/>
</dbReference>
<evidence type="ECO:0000256" key="1">
    <source>
        <dbReference type="SAM" id="SignalP"/>
    </source>
</evidence>
<keyword evidence="1" id="KW-0732">Signal</keyword>
<dbReference type="InterPro" id="IPR014266">
    <property type="entry name" value="PEP-CTERM_TPR_PrsT"/>
</dbReference>
<evidence type="ECO:0000313" key="3">
    <source>
        <dbReference type="Proteomes" id="UP000748752"/>
    </source>
</evidence>
<name>A0ABS1CMJ1_9GAMM</name>
<proteinExistence type="predicted"/>
<dbReference type="InterPro" id="IPR019734">
    <property type="entry name" value="TPR_rpt"/>
</dbReference>
<dbReference type="PANTHER" id="PTHR12558:SF13">
    <property type="entry name" value="CELL DIVISION CYCLE PROTEIN 27 HOMOLOG"/>
    <property type="match status" value="1"/>
</dbReference>
<dbReference type="Gene3D" id="1.25.40.10">
    <property type="entry name" value="Tetratricopeptide repeat domain"/>
    <property type="match status" value="4"/>
</dbReference>
<evidence type="ECO:0000313" key="2">
    <source>
        <dbReference type="EMBL" id="MBK1632908.1"/>
    </source>
</evidence>
<dbReference type="SMART" id="SM00028">
    <property type="entry name" value="TPR"/>
    <property type="match status" value="13"/>
</dbReference>
<comment type="caution">
    <text evidence="2">The sequence shown here is derived from an EMBL/GenBank/DDBJ whole genome shotgun (WGS) entry which is preliminary data.</text>
</comment>
<evidence type="ECO:0008006" key="4">
    <source>
        <dbReference type="Google" id="ProtNLM"/>
    </source>
</evidence>
<feature type="signal peptide" evidence="1">
    <location>
        <begin position="1"/>
        <end position="31"/>
    </location>
</feature>
<dbReference type="PANTHER" id="PTHR12558">
    <property type="entry name" value="CELL DIVISION CYCLE 16,23,27"/>
    <property type="match status" value="1"/>
</dbReference>
<dbReference type="Pfam" id="PF13432">
    <property type="entry name" value="TPR_16"/>
    <property type="match status" value="3"/>
</dbReference>
<sequence>MTRLVLSGRRMPHAAALLAMSLLCWAPLGLADALDEARAYWEQGELNSAGLVLKEHLSGSPEDVQARILLARVYLDLYQAEAAERELLKAQSAGAARARILEPLARAWLLAGEYRRLLDEVAVAAVSSPAQAAVLAALRGDAERALDNEAAALAEYERALGLDPAQTDALLGKARLALAAGRIDDARTILETATAADPQAARAWELLGEVDFARGDYAAAEQSLVKAVIAGRNKWMPRFKRALARLELGELDAAARDIDVVAETFPDFPGLFFARGALLLKQGELEAGLNALDTYLGYDPDNLRALYLTAVGEAERGNLDLAADLLQRYLKMVPDSVQANRAMAEVLLRQRRPADAEALMRDLLRAAPDHPELLSTLATALLRQERWADANETLLRLVEIAPEVAGFRIAAAESLQRLGEPDAALEQLSEALALDPLNRTAQLLRIKLLLEQQRMDQALALATTLADARPNNPQALNALGLAQLGVNDAAAARQSFRAALDAAPAFPDAALNLARLSLRDGDPKGARTLLEEVVAAAPAHVEATLALAELDASGDDLRGQQRRLRAAVDAAPTEVRFRLALARSYLKNDMAQQARSLLQSAPERMRRRPEMLRLMGQSQAAMGDLDAALDTFEALQLRTPEEGAPFFLAAGIHARQRHRDAMEAALLEGAARAPDSPLLEAALASGRKLYQDPQRRVAFLDRLLAATDNQPRLAAAKADLLVEYGEYERAQRVVEDLMRRYPDDIGVLQKLIEVQRAGNARAAAEEVLSAWLTRHPDHAAARMLLAQVQAELGREDAAREQLEALMAAGTGAQSDPLLLNNLAWLLRASDPERALVYAERAYRGDPSSAAIKDTLGNLLVHAGELERGLELLQEANRAAPSDATIGFHYAEALAMADRPTEARVLLLSLVDKDFPERSAAQALLEALGG</sequence>
<dbReference type="NCBIfam" id="TIGR02917">
    <property type="entry name" value="PEP_TPR_lipo"/>
    <property type="match status" value="1"/>
</dbReference>
<dbReference type="Proteomes" id="UP000748752">
    <property type="component" value="Unassembled WGS sequence"/>
</dbReference>
<protein>
    <recommendedName>
        <fullName evidence="4">PEP-CTERM system TPR-repeat protein PrsT</fullName>
    </recommendedName>
</protein>
<dbReference type="SUPFAM" id="SSF48452">
    <property type="entry name" value="TPR-like"/>
    <property type="match status" value="3"/>
</dbReference>
<dbReference type="EMBL" id="NRRV01000061">
    <property type="protein sequence ID" value="MBK1632908.1"/>
    <property type="molecule type" value="Genomic_DNA"/>
</dbReference>
<dbReference type="Pfam" id="PF14559">
    <property type="entry name" value="TPR_19"/>
    <property type="match status" value="5"/>
</dbReference>
<reference evidence="2 3" key="1">
    <citation type="journal article" date="2020" name="Microorganisms">
        <title>Osmotic Adaptation and Compatible Solute Biosynthesis of Phototrophic Bacteria as Revealed from Genome Analyses.</title>
        <authorList>
            <person name="Imhoff J.F."/>
            <person name="Rahn T."/>
            <person name="Kunzel S."/>
            <person name="Keller A."/>
            <person name="Neulinger S.C."/>
        </authorList>
    </citation>
    <scope>NUCLEOTIDE SEQUENCE [LARGE SCALE GENOMIC DNA]</scope>
    <source>
        <strain evidence="2 3">DSM 6210</strain>
    </source>
</reference>
<organism evidence="2 3">
    <name type="scientific">Thiohalocapsa halophila</name>
    <dbReference type="NCBI Taxonomy" id="69359"/>
    <lineage>
        <taxon>Bacteria</taxon>
        <taxon>Pseudomonadati</taxon>
        <taxon>Pseudomonadota</taxon>
        <taxon>Gammaproteobacteria</taxon>
        <taxon>Chromatiales</taxon>
        <taxon>Chromatiaceae</taxon>
        <taxon>Thiohalocapsa</taxon>
    </lineage>
</organism>